<evidence type="ECO:0000256" key="1">
    <source>
        <dbReference type="SAM" id="MobiDB-lite"/>
    </source>
</evidence>
<dbReference type="EMBL" id="JAFNEN010000028">
    <property type="protein sequence ID" value="KAG8199346.1"/>
    <property type="molecule type" value="Genomic_DNA"/>
</dbReference>
<proteinExistence type="predicted"/>
<gene>
    <name evidence="2" type="ORF">JTE90_011811</name>
</gene>
<reference evidence="2 3" key="1">
    <citation type="journal article" date="2022" name="Nat. Ecol. Evol.">
        <title>A masculinizing supergene underlies an exaggerated male reproductive morph in a spider.</title>
        <authorList>
            <person name="Hendrickx F."/>
            <person name="De Corte Z."/>
            <person name="Sonet G."/>
            <person name="Van Belleghem S.M."/>
            <person name="Kostlbacher S."/>
            <person name="Vangestel C."/>
        </authorList>
    </citation>
    <scope>NUCLEOTIDE SEQUENCE [LARGE SCALE GENOMIC DNA]</scope>
    <source>
        <strain evidence="2">W744_W776</strain>
    </source>
</reference>
<evidence type="ECO:0000313" key="3">
    <source>
        <dbReference type="Proteomes" id="UP000827092"/>
    </source>
</evidence>
<protein>
    <submittedName>
        <fullName evidence="2">Uncharacterized protein</fullName>
    </submittedName>
</protein>
<keyword evidence="3" id="KW-1185">Reference proteome</keyword>
<comment type="caution">
    <text evidence="2">The sequence shown here is derived from an EMBL/GenBank/DDBJ whole genome shotgun (WGS) entry which is preliminary data.</text>
</comment>
<sequence>MTETEKKIFSRRFAAETLPSNQNALKFHDAIFEKFNREPRFDGSSTSTLNPACHLSASIQNSLSPPTRLREREKKMRSCIRSKTINEHPQSSHACKGEGFKVSLRSLNGSKVAKHVGKKKKI</sequence>
<organism evidence="2 3">
    <name type="scientific">Oedothorax gibbosus</name>
    <dbReference type="NCBI Taxonomy" id="931172"/>
    <lineage>
        <taxon>Eukaryota</taxon>
        <taxon>Metazoa</taxon>
        <taxon>Ecdysozoa</taxon>
        <taxon>Arthropoda</taxon>
        <taxon>Chelicerata</taxon>
        <taxon>Arachnida</taxon>
        <taxon>Araneae</taxon>
        <taxon>Araneomorphae</taxon>
        <taxon>Entelegynae</taxon>
        <taxon>Araneoidea</taxon>
        <taxon>Linyphiidae</taxon>
        <taxon>Erigoninae</taxon>
        <taxon>Oedothorax</taxon>
    </lineage>
</organism>
<accession>A0AAV6VV57</accession>
<feature type="region of interest" description="Disordered" evidence="1">
    <location>
        <begin position="56"/>
        <end position="77"/>
    </location>
</feature>
<evidence type="ECO:0000313" key="2">
    <source>
        <dbReference type="EMBL" id="KAG8199346.1"/>
    </source>
</evidence>
<dbReference type="Proteomes" id="UP000827092">
    <property type="component" value="Unassembled WGS sequence"/>
</dbReference>
<name>A0AAV6VV57_9ARAC</name>
<dbReference type="AlphaFoldDB" id="A0AAV6VV57"/>